<evidence type="ECO:0000313" key="2">
    <source>
        <dbReference type="Proteomes" id="UP000027036"/>
    </source>
</evidence>
<dbReference type="AlphaFoldDB" id="A0A836YWX6"/>
<accession>A0A836YWX6</accession>
<sequence>MHNPILNQKMRLVDLGVVTCIDSVIRHCEILLNENSSEAEQTRAKAQIRLNAGIYRNTLDELVLALDEPSFTKSSMKQTACCKSLPSELPEIIEQCEKIVLAVETEKALVNVYENYTSLLRTCDKDYLLNEINALSHVHHVYLQHISDEVNRLQSMLQGGSNANP</sequence>
<name>A0A836YWX6_GLAPU</name>
<reference evidence="1 2" key="1">
    <citation type="submission" date="2014-02" db="EMBL/GenBank/DDBJ databases">
        <title>Comparative genomics of Haemophilus parasuis isolated from pig lungs.</title>
        <authorList>
            <person name="Kittichotirat W."/>
            <person name="Bumgarner R.E."/>
            <person name="Lawrence P."/>
        </authorList>
    </citation>
    <scope>NUCLEOTIDE SEQUENCE [LARGE SCALE GENOMIC DNA]</scope>
    <source>
        <strain evidence="1 2">HPS10</strain>
    </source>
</reference>
<protein>
    <submittedName>
        <fullName evidence="1">Uncharacterized protein</fullName>
    </submittedName>
</protein>
<organism evidence="1 2">
    <name type="scientific">Glaesserella parasuis HPS10</name>
    <dbReference type="NCBI Taxonomy" id="1450514"/>
    <lineage>
        <taxon>Bacteria</taxon>
        <taxon>Pseudomonadati</taxon>
        <taxon>Pseudomonadota</taxon>
        <taxon>Gammaproteobacteria</taxon>
        <taxon>Pasteurellales</taxon>
        <taxon>Pasteurellaceae</taxon>
        <taxon>Glaesserella</taxon>
    </lineage>
</organism>
<comment type="caution">
    <text evidence="1">The sequence shown here is derived from an EMBL/GenBank/DDBJ whole genome shotgun (WGS) entry which is preliminary data.</text>
</comment>
<evidence type="ECO:0000313" key="1">
    <source>
        <dbReference type="EMBL" id="KDB44800.1"/>
    </source>
</evidence>
<gene>
    <name evidence="1" type="ORF">HPS10_11235</name>
</gene>
<dbReference type="RefSeq" id="WP_035525180.1">
    <property type="nucleotide sequence ID" value="NZ_JDSO01000197.1"/>
</dbReference>
<proteinExistence type="predicted"/>
<dbReference type="EMBL" id="JDSO01000197">
    <property type="protein sequence ID" value="KDB44800.1"/>
    <property type="molecule type" value="Genomic_DNA"/>
</dbReference>
<dbReference type="Proteomes" id="UP000027036">
    <property type="component" value="Unassembled WGS sequence"/>
</dbReference>